<gene>
    <name evidence="16" type="ORF">CVT26_016122</name>
</gene>
<evidence type="ECO:0000256" key="5">
    <source>
        <dbReference type="ARBA" id="ARBA00022792"/>
    </source>
</evidence>
<evidence type="ECO:0008006" key="18">
    <source>
        <dbReference type="Google" id="ProtNLM"/>
    </source>
</evidence>
<dbReference type="InterPro" id="IPR027417">
    <property type="entry name" value="P-loop_NTPase"/>
</dbReference>
<comment type="subcellular location">
    <subcellularLocation>
        <location evidence="1">Mitochondrion inner membrane</location>
        <topology evidence="1">Single-pass membrane protein</topology>
    </subcellularLocation>
</comment>
<evidence type="ECO:0000256" key="1">
    <source>
        <dbReference type="ARBA" id="ARBA00004434"/>
    </source>
</evidence>
<dbReference type="SMART" id="SM00382">
    <property type="entry name" value="AAA"/>
    <property type="match status" value="3"/>
</dbReference>
<feature type="compositionally biased region" description="Low complexity" evidence="13">
    <location>
        <begin position="1257"/>
        <end position="1271"/>
    </location>
</feature>
<dbReference type="InterPro" id="IPR003593">
    <property type="entry name" value="AAA+_ATPase"/>
</dbReference>
<name>A0A409XYY1_9AGAR</name>
<dbReference type="OrthoDB" id="10251412at2759"/>
<dbReference type="InParanoid" id="A0A409XYY1"/>
<comment type="caution">
    <text evidence="16">The sequence shown here is derived from an EMBL/GenBank/DDBJ whole genome shotgun (WGS) entry which is preliminary data.</text>
</comment>
<evidence type="ECO:0000259" key="14">
    <source>
        <dbReference type="SMART" id="SM00382"/>
    </source>
</evidence>
<evidence type="ECO:0000256" key="12">
    <source>
        <dbReference type="SAM" id="Coils"/>
    </source>
</evidence>
<dbReference type="PANTHER" id="PTHR23070">
    <property type="entry name" value="BCS1 AAA-TYPE ATPASE"/>
    <property type="match status" value="1"/>
</dbReference>
<sequence length="2011" mass="223095">MFTRPWSTVATEPPPFGTPTTSMDTLSRFMGLSFLGTLMNGLLYGQHALHASACTGEEFEGGPSPYILDTLKLFLLGWLFESGRRFFDWIKGVFKPFQYSILAEFGSGDPAYDWITLLLTEEKIWNRSRRFRVHSTSSQRRWSVELKSQKQRQDQSSKDHAEYVPQYQKEQLFKWKGYWVHVSKSNVSDPYHHQRRHSGVQPDHGFLFLTLYTRDMSVLSALVEDARERYLKASEPHVIVHTADMGAFDQGDTLWSLAKRKARRPLSSIILQEGVVKTLLDDVRDFFDAEDWYRNAGIPFHRGYLLYGPPGTGKTSTIYAIAGELGLEIYSISLASSLQVLVYVLFDLALIDHATDIDCAFSSRDDLDLEPAQGHISPYGMGPSLFRARGRLTLSGLLNALDGVGSEEGKIFFATTNYIDRLDPALLRPGRIDKKIEYKRATAAQAAALFLRFYPPSLVTLRSERSPRNGDEQGQSLVEKDLAIHSLSEQFAASVPEYEFSIAELQGFLLLCRQDPERAVEEIGQWVADERKERASKEDKMPTLKEDRNSVAKPAFKEDNVLSISYNVASLGPTSIESTERCKHAGCVRSASDYLFLPSSRLSMEVGHVFQENHRATQLRLGFISNNDLTKYRRIRGLTYPLIPLSLHPSVVFSKMSYYAPFDTADRESSWFSSSNAVSRVVGFSFLTNVLQGLLSGSAGALSGGPGPTAALGSGSNSYLVSSLMLFMLGWIVEGGRRFFAWAIERFKPIQYSVIAQFTQGDPAYEWITLLLTEEELWNRSRLFRVKATSPFRSWSVKLQRKGKQTGDSEDYADFVPSYSRPQIFNWKGYLVEVSQSLQGSTTPTLPYYDPTDDSRRKRLFVTIYTRDMSALSSMVAEARERYLKSSRPHVIVHTATQKTYGFESPWDGTKRKTRRPLSSIVLQGGVLDSVVDDAREFIETEEWYHQAGIPHRRGYLLYGPPGTGKTSTIYAIAGELGLEIYSLSLGSSFVDDEFLARAVASIPKQAILLIEDIDCAFPSREELEEINQDPDYYEDMEYFSMRHRLGSRRSSVTLSGLLNVLDGVGSEEGRLFFATSNYADRLDPALVRPGRVDKKVQYELSTSEQVSALFLRFYPHAFATLWSKKSATSGSPGISHSQTVSTLKVLAEQFASAVPEHKFSTAELQGFLLTHKKDPERAVEEVGKWVEKELNERAERERREEERLAKIRERKAAFEAKKVRNGLEKLGVNVPGLNAGGPDAGAAERAPSESGDSAASDPASESGASISSESTTQPTESGVGGPVPTIPPLPVAKPLVNGKGTAVDDGMGSGSRPPLTRLPARTSKTVDQLGSFDFHPRLYPTMALQQPFEVVSDNSGSFFSSTNSMSRIVGFSFLASIVTGLLHGQSALSGRQSGGNAGAGGQSSYVMDSLKLFLLGSIIEGGRRFFAWIMGRFKPFQYSITAQFSEGDPAYEWIILLLTEEQIWTRSREFRVNATSSLRQWSVKLESQMEKKDGHADDHAEYVPTYEEPQLFRWKGYWVEVRRTALGNGRAGNMVYNFNPGMQVNGRLFLTMYTRNMSALSAMVEEARDRYVKTSRPHVIVHTADQPAYGPQSPWTNAKRKARRPLSSIILQEGVINSLLEDAREFIRTEEWYIKAGIPHRRGYLLYGPPGTGKSSTIYAIAGELGLEIYSLSLASGFVDDSFLSRAVSSIPKQAIFLIEDIDCAFPSREDLDDDDALGMPAGGVMVPGMIMPGRPGGRARSAVTMSGLLNVLDGVGSEEGKIFFATTNYVDRLDPALMRPGRIDKKIQYKLATKAQAAALFLRFYPEAFITLRSERSSTDEKSAHLSSSEKESIIHSLSEQFAAAVPEHEFSTAELQGFLLSCKQDPERAVEEVVQWVESERTERAAREKREEEEKAKKKEKRDARDAKRLHGGLARLGVNLPEAGPPAGPILPRPGAPSAAAATIPTMTTPSSNPPSTAPVFTVSNAEPTGVQGAAPPVADSGPVTKPTVNGTREGVQSENSGRGTPN</sequence>
<dbReference type="STRING" id="231916.A0A409XYY1"/>
<keyword evidence="6" id="KW-0378">Hydrolase</keyword>
<keyword evidence="17" id="KW-1185">Reference proteome</keyword>
<dbReference type="EMBL" id="NHYE01001403">
    <property type="protein sequence ID" value="PPQ95956.1"/>
    <property type="molecule type" value="Genomic_DNA"/>
</dbReference>
<organism evidence="16 17">
    <name type="scientific">Gymnopilus dilepis</name>
    <dbReference type="NCBI Taxonomy" id="231916"/>
    <lineage>
        <taxon>Eukaryota</taxon>
        <taxon>Fungi</taxon>
        <taxon>Dikarya</taxon>
        <taxon>Basidiomycota</taxon>
        <taxon>Agaricomycotina</taxon>
        <taxon>Agaricomycetes</taxon>
        <taxon>Agaricomycetidae</taxon>
        <taxon>Agaricales</taxon>
        <taxon>Agaricineae</taxon>
        <taxon>Hymenogastraceae</taxon>
        <taxon>Gymnopilus</taxon>
    </lineage>
</organism>
<dbReference type="SMART" id="SM01024">
    <property type="entry name" value="BCS1_N"/>
    <property type="match status" value="2"/>
</dbReference>
<dbReference type="GO" id="GO:0005524">
    <property type="term" value="F:ATP binding"/>
    <property type="evidence" value="ECO:0007669"/>
    <property type="project" value="UniProtKB-KW"/>
</dbReference>
<keyword evidence="12" id="KW-0175">Coiled coil</keyword>
<dbReference type="GO" id="GO:0005743">
    <property type="term" value="C:mitochondrial inner membrane"/>
    <property type="evidence" value="ECO:0007669"/>
    <property type="project" value="UniProtKB-SubCell"/>
</dbReference>
<dbReference type="Pfam" id="PF25426">
    <property type="entry name" value="AAA_lid_BCS1"/>
    <property type="match status" value="3"/>
</dbReference>
<dbReference type="Pfam" id="PF00004">
    <property type="entry name" value="AAA"/>
    <property type="match status" value="5"/>
</dbReference>
<dbReference type="Proteomes" id="UP000284706">
    <property type="component" value="Unassembled WGS sequence"/>
</dbReference>
<dbReference type="InterPro" id="IPR003959">
    <property type="entry name" value="ATPase_AAA_core"/>
</dbReference>
<feature type="compositionally biased region" description="Polar residues" evidence="13">
    <location>
        <begin position="1991"/>
        <end position="2011"/>
    </location>
</feature>
<keyword evidence="4" id="KW-0547">Nucleotide-binding</keyword>
<dbReference type="InterPro" id="IPR014851">
    <property type="entry name" value="BCS1_N"/>
</dbReference>
<comment type="catalytic activity">
    <reaction evidence="11">
        <text>ATP + H2O = ADP + phosphate + H(+)</text>
        <dbReference type="Rhea" id="RHEA:13065"/>
        <dbReference type="ChEBI" id="CHEBI:15377"/>
        <dbReference type="ChEBI" id="CHEBI:15378"/>
        <dbReference type="ChEBI" id="CHEBI:30616"/>
        <dbReference type="ChEBI" id="CHEBI:43474"/>
        <dbReference type="ChEBI" id="CHEBI:456216"/>
    </reaction>
    <physiologicalReaction direction="left-to-right" evidence="11">
        <dbReference type="Rhea" id="RHEA:13066"/>
    </physiologicalReaction>
</comment>
<feature type="domain" description="BCS1 N-terminal" evidence="15">
    <location>
        <begin position="74"/>
        <end position="269"/>
    </location>
</feature>
<evidence type="ECO:0000256" key="11">
    <source>
        <dbReference type="ARBA" id="ARBA00048778"/>
    </source>
</evidence>
<proteinExistence type="inferred from homology"/>
<dbReference type="Gene3D" id="3.40.50.300">
    <property type="entry name" value="P-loop containing nucleotide triphosphate hydrolases"/>
    <property type="match status" value="3"/>
</dbReference>
<dbReference type="InterPro" id="IPR050747">
    <property type="entry name" value="Mitochondrial_chaperone_BCS1"/>
</dbReference>
<feature type="region of interest" description="Disordered" evidence="13">
    <location>
        <begin position="1939"/>
        <end position="2011"/>
    </location>
</feature>
<evidence type="ECO:0000256" key="10">
    <source>
        <dbReference type="ARBA" id="ARBA00023136"/>
    </source>
</evidence>
<evidence type="ECO:0000313" key="17">
    <source>
        <dbReference type="Proteomes" id="UP000284706"/>
    </source>
</evidence>
<evidence type="ECO:0000256" key="13">
    <source>
        <dbReference type="SAM" id="MobiDB-lite"/>
    </source>
</evidence>
<feature type="domain" description="AAA+ ATPase" evidence="14">
    <location>
        <begin position="1641"/>
        <end position="1795"/>
    </location>
</feature>
<comment type="similarity">
    <text evidence="2">Belongs to the AAA ATPase family. BCS1 subfamily.</text>
</comment>
<feature type="domain" description="AAA+ ATPase" evidence="14">
    <location>
        <begin position="952"/>
        <end position="1103"/>
    </location>
</feature>
<dbReference type="CDD" id="cd19510">
    <property type="entry name" value="RecA-like_BCS1"/>
    <property type="match status" value="1"/>
</dbReference>
<keyword evidence="7" id="KW-0067">ATP-binding</keyword>
<keyword evidence="8" id="KW-1133">Transmembrane helix</keyword>
<evidence type="ECO:0000256" key="2">
    <source>
        <dbReference type="ARBA" id="ARBA00007448"/>
    </source>
</evidence>
<evidence type="ECO:0000256" key="4">
    <source>
        <dbReference type="ARBA" id="ARBA00022741"/>
    </source>
</evidence>
<evidence type="ECO:0000313" key="16">
    <source>
        <dbReference type="EMBL" id="PPQ95956.1"/>
    </source>
</evidence>
<dbReference type="SUPFAM" id="SSF52540">
    <property type="entry name" value="P-loop containing nucleoside triphosphate hydrolases"/>
    <property type="match status" value="3"/>
</dbReference>
<keyword evidence="5" id="KW-0999">Mitochondrion inner membrane</keyword>
<evidence type="ECO:0000256" key="8">
    <source>
        <dbReference type="ARBA" id="ARBA00022989"/>
    </source>
</evidence>
<dbReference type="Pfam" id="PF08740">
    <property type="entry name" value="BCS1_N"/>
    <property type="match status" value="3"/>
</dbReference>
<evidence type="ECO:0000256" key="6">
    <source>
        <dbReference type="ARBA" id="ARBA00022801"/>
    </source>
</evidence>
<feature type="domain" description="BCS1 N-terminal" evidence="15">
    <location>
        <begin position="1414"/>
        <end position="1610"/>
    </location>
</feature>
<evidence type="ECO:0000259" key="15">
    <source>
        <dbReference type="SMART" id="SM01024"/>
    </source>
</evidence>
<keyword evidence="3" id="KW-0812">Transmembrane</keyword>
<evidence type="ECO:0000256" key="3">
    <source>
        <dbReference type="ARBA" id="ARBA00022692"/>
    </source>
</evidence>
<evidence type="ECO:0000256" key="9">
    <source>
        <dbReference type="ARBA" id="ARBA00023128"/>
    </source>
</evidence>
<feature type="domain" description="AAA+ ATPase" evidence="14">
    <location>
        <begin position="300"/>
        <end position="442"/>
    </location>
</feature>
<reference evidence="16 17" key="1">
    <citation type="journal article" date="2018" name="Evol. Lett.">
        <title>Horizontal gene cluster transfer increased hallucinogenic mushroom diversity.</title>
        <authorList>
            <person name="Reynolds H.T."/>
            <person name="Vijayakumar V."/>
            <person name="Gluck-Thaler E."/>
            <person name="Korotkin H.B."/>
            <person name="Matheny P.B."/>
            <person name="Slot J.C."/>
        </authorList>
    </citation>
    <scope>NUCLEOTIDE SEQUENCE [LARGE SCALE GENOMIC DNA]</scope>
    <source>
        <strain evidence="16 17">SRW20</strain>
    </source>
</reference>
<protein>
    <recommendedName>
        <fullName evidence="18">Mitochondrial chaperone BCS1</fullName>
    </recommendedName>
</protein>
<keyword evidence="10" id="KW-0472">Membrane</keyword>
<feature type="region of interest" description="Disordered" evidence="13">
    <location>
        <begin position="1228"/>
        <end position="1323"/>
    </location>
</feature>
<accession>A0A409XYY1</accession>
<feature type="compositionally biased region" description="Low complexity" evidence="13">
    <location>
        <begin position="1940"/>
        <end position="1955"/>
    </location>
</feature>
<evidence type="ECO:0000256" key="7">
    <source>
        <dbReference type="ARBA" id="ARBA00022840"/>
    </source>
</evidence>
<feature type="coiled-coil region" evidence="12">
    <location>
        <begin position="1188"/>
        <end position="1218"/>
    </location>
</feature>
<dbReference type="InterPro" id="IPR057495">
    <property type="entry name" value="AAA_lid_BCS1"/>
</dbReference>
<dbReference type="GO" id="GO:0016887">
    <property type="term" value="F:ATP hydrolysis activity"/>
    <property type="evidence" value="ECO:0007669"/>
    <property type="project" value="InterPro"/>
</dbReference>
<keyword evidence="9" id="KW-0496">Mitochondrion</keyword>
<feature type="region of interest" description="Disordered" evidence="13">
    <location>
        <begin position="1882"/>
        <end position="1912"/>
    </location>
</feature>